<comment type="function">
    <text evidence="8">Conversion of 1,4-dihydroxy-2-naphthoate (DHNA) to demethylmenaquinone (DMK).</text>
</comment>
<evidence type="ECO:0000313" key="11">
    <source>
        <dbReference type="Proteomes" id="UP000289546"/>
    </source>
</evidence>
<feature type="transmembrane region" description="Helical" evidence="8">
    <location>
        <begin position="215"/>
        <end position="240"/>
    </location>
</feature>
<feature type="transmembrane region" description="Helical" evidence="8">
    <location>
        <begin position="246"/>
        <end position="262"/>
    </location>
</feature>
<evidence type="ECO:0000313" key="10">
    <source>
        <dbReference type="EMBL" id="RXH38103.1"/>
    </source>
</evidence>
<keyword evidence="5 8" id="KW-0812">Transmembrane</keyword>
<dbReference type="InterPro" id="IPR000537">
    <property type="entry name" value="UbiA_prenyltransferase"/>
</dbReference>
<dbReference type="UniPathway" id="UPA00079">
    <property type="reaction ID" value="UER00168"/>
</dbReference>
<keyword evidence="6 8" id="KW-1133">Transmembrane helix</keyword>
<comment type="similarity">
    <text evidence="8">Belongs to the MenA family. Type 1 subfamily.</text>
</comment>
<dbReference type="NCBIfam" id="TIGR00751">
    <property type="entry name" value="menA"/>
    <property type="match status" value="1"/>
</dbReference>
<feature type="transmembrane region" description="Helical" evidence="8">
    <location>
        <begin position="177"/>
        <end position="195"/>
    </location>
</feature>
<dbReference type="EMBL" id="LBJQ01000006">
    <property type="protein sequence ID" value="RXH38103.1"/>
    <property type="molecule type" value="Genomic_DNA"/>
</dbReference>
<dbReference type="InterPro" id="IPR026046">
    <property type="entry name" value="UBIAD1"/>
</dbReference>
<dbReference type="GO" id="GO:0009234">
    <property type="term" value="P:menaquinone biosynthetic process"/>
    <property type="evidence" value="ECO:0007669"/>
    <property type="project" value="UniProtKB-UniRule"/>
</dbReference>
<evidence type="ECO:0000256" key="5">
    <source>
        <dbReference type="ARBA" id="ARBA00022692"/>
    </source>
</evidence>
<dbReference type="CDD" id="cd13962">
    <property type="entry name" value="PT_UbiA_UBIAD1"/>
    <property type="match status" value="1"/>
</dbReference>
<dbReference type="RefSeq" id="WP_164937395.1">
    <property type="nucleotide sequence ID" value="NZ_LBJC01000028.1"/>
</dbReference>
<dbReference type="GO" id="GO:0042371">
    <property type="term" value="P:vitamin K biosynthetic process"/>
    <property type="evidence" value="ECO:0007669"/>
    <property type="project" value="TreeGrafter"/>
</dbReference>
<protein>
    <recommendedName>
        <fullName evidence="8 9">1,4-dihydroxy-2-naphthoate octaprenyltransferase</fullName>
        <shortName evidence="8">DHNA-octaprenyltransferase</shortName>
        <ecNumber evidence="8 9">2.5.1.74</ecNumber>
    </recommendedName>
</protein>
<comment type="subcellular location">
    <subcellularLocation>
        <location evidence="8">Cell membrane</location>
        <topology evidence="8">Multi-pass membrane protein</topology>
    </subcellularLocation>
    <subcellularLocation>
        <location evidence="1">Membrane</location>
        <topology evidence="1">Multi-pass membrane protein</topology>
    </subcellularLocation>
</comment>
<dbReference type="Pfam" id="PF01040">
    <property type="entry name" value="UbiA"/>
    <property type="match status" value="1"/>
</dbReference>
<keyword evidence="3 8" id="KW-1003">Cell membrane</keyword>
<evidence type="ECO:0000256" key="3">
    <source>
        <dbReference type="ARBA" id="ARBA00022475"/>
    </source>
</evidence>
<comment type="caution">
    <text evidence="10">The sequence shown here is derived from an EMBL/GenBank/DDBJ whole genome shotgun (WGS) entry which is preliminary data.</text>
</comment>
<comment type="pathway">
    <text evidence="8">Quinol/quinone metabolism; menaquinone biosynthesis; menaquinol from 1,4-dihydroxy-2-naphthoate: step 1/2.</text>
</comment>
<keyword evidence="11" id="KW-1185">Reference proteome</keyword>
<evidence type="ECO:0000256" key="2">
    <source>
        <dbReference type="ARBA" id="ARBA00022428"/>
    </source>
</evidence>
<keyword evidence="4 8" id="KW-0808">Transferase</keyword>
<evidence type="ECO:0000256" key="7">
    <source>
        <dbReference type="ARBA" id="ARBA00023136"/>
    </source>
</evidence>
<sequence>MTALASTGAIGTWILGARPRTLALSVTPIAVALVYAAVTYGRLATVPVIAALASALFIQITTNLANDSADGGRGADTSERLGPLRLVGAGIMSAAQVRRGAIVTSLIAAAFGSVAVVYGGAPILAIGSASLLAAWGYSYGPWPISASRFGEVFVIVFFGVVATTGIVWLGANRFDATSVLLGLAIGLPAAAVLTVNNHRDRAEDAISGRQTLAMVLGPVGTAYLYVLELASAAIVAGIALWPINRAAIVVAAAAFGAALYLGHRLARTPVSRALNAMLAATVHFQIGLAAGIVAVLLMSVR</sequence>
<evidence type="ECO:0000256" key="6">
    <source>
        <dbReference type="ARBA" id="ARBA00022989"/>
    </source>
</evidence>
<dbReference type="PANTHER" id="PTHR13929">
    <property type="entry name" value="1,4-DIHYDROXY-2-NAPHTHOATE OCTAPRENYLTRANSFERASE"/>
    <property type="match status" value="1"/>
</dbReference>
<keyword evidence="7 8" id="KW-0472">Membrane</keyword>
<evidence type="ECO:0000256" key="8">
    <source>
        <dbReference type="HAMAP-Rule" id="MF_01937"/>
    </source>
</evidence>
<gene>
    <name evidence="8" type="primary">menA</name>
    <name evidence="10" type="ORF">XH99_02305</name>
</gene>
<feature type="transmembrane region" description="Helical" evidence="8">
    <location>
        <begin position="274"/>
        <end position="298"/>
    </location>
</feature>
<feature type="transmembrane region" description="Helical" evidence="8">
    <location>
        <begin position="152"/>
        <end position="171"/>
    </location>
</feature>
<feature type="transmembrane region" description="Helical" evidence="8">
    <location>
        <begin position="33"/>
        <end position="58"/>
    </location>
</feature>
<dbReference type="PIRSF" id="PIRSF005355">
    <property type="entry name" value="UBIAD1"/>
    <property type="match status" value="1"/>
</dbReference>
<name>A0A4Q0SF82_9BRAD</name>
<keyword evidence="2 8" id="KW-0474">Menaquinone biosynthesis</keyword>
<accession>A0A4Q0SF82</accession>
<dbReference type="GO" id="GO:0046428">
    <property type="term" value="F:1,4-dihydroxy-2-naphthoate polyprenyltransferase activity"/>
    <property type="evidence" value="ECO:0007669"/>
    <property type="project" value="UniProtKB-UniRule"/>
</dbReference>
<organism evidence="10 11">
    <name type="scientific">Bradyrhizobium nanningense</name>
    <dbReference type="NCBI Taxonomy" id="1325118"/>
    <lineage>
        <taxon>Bacteria</taxon>
        <taxon>Pseudomonadati</taxon>
        <taxon>Pseudomonadota</taxon>
        <taxon>Alphaproteobacteria</taxon>
        <taxon>Hyphomicrobiales</taxon>
        <taxon>Nitrobacteraceae</taxon>
        <taxon>Bradyrhizobium</taxon>
    </lineage>
</organism>
<dbReference type="Proteomes" id="UP000289546">
    <property type="component" value="Unassembled WGS sequence"/>
</dbReference>
<evidence type="ECO:0000256" key="9">
    <source>
        <dbReference type="NCBIfam" id="TIGR00751"/>
    </source>
</evidence>
<dbReference type="EC" id="2.5.1.74" evidence="8 9"/>
<comment type="catalytic activity">
    <reaction evidence="8">
        <text>an all-trans-polyprenyl diphosphate + 1,4-dihydroxy-2-naphthoate + H(+) = a 2-demethylmenaquinol + CO2 + diphosphate</text>
        <dbReference type="Rhea" id="RHEA:26478"/>
        <dbReference type="Rhea" id="RHEA-COMP:9563"/>
        <dbReference type="Rhea" id="RHEA-COMP:9564"/>
        <dbReference type="ChEBI" id="CHEBI:11173"/>
        <dbReference type="ChEBI" id="CHEBI:15378"/>
        <dbReference type="ChEBI" id="CHEBI:16526"/>
        <dbReference type="ChEBI" id="CHEBI:33019"/>
        <dbReference type="ChEBI" id="CHEBI:55437"/>
        <dbReference type="ChEBI" id="CHEBI:58914"/>
        <dbReference type="EC" id="2.5.1.74"/>
    </reaction>
</comment>
<dbReference type="InterPro" id="IPR004657">
    <property type="entry name" value="MenA"/>
</dbReference>
<evidence type="ECO:0000256" key="1">
    <source>
        <dbReference type="ARBA" id="ARBA00004141"/>
    </source>
</evidence>
<evidence type="ECO:0000256" key="4">
    <source>
        <dbReference type="ARBA" id="ARBA00022679"/>
    </source>
</evidence>
<dbReference type="GO" id="GO:0005886">
    <property type="term" value="C:plasma membrane"/>
    <property type="evidence" value="ECO:0007669"/>
    <property type="project" value="UniProtKB-SubCell"/>
</dbReference>
<dbReference type="PANTHER" id="PTHR13929:SF0">
    <property type="entry name" value="UBIA PRENYLTRANSFERASE DOMAIN-CONTAINING PROTEIN 1"/>
    <property type="match status" value="1"/>
</dbReference>
<proteinExistence type="inferred from homology"/>
<dbReference type="HAMAP" id="MF_01937">
    <property type="entry name" value="MenA_1"/>
    <property type="match status" value="1"/>
</dbReference>
<dbReference type="AlphaFoldDB" id="A0A4Q0SF82"/>
<reference evidence="10 11" key="1">
    <citation type="submission" date="2015-04" db="EMBL/GenBank/DDBJ databases">
        <title>Comparative genomics of rhizobia nodulating Arachis hypogaea in China.</title>
        <authorList>
            <person name="Li Y."/>
        </authorList>
    </citation>
    <scope>NUCLEOTIDE SEQUENCE [LARGE SCALE GENOMIC DNA]</scope>
    <source>
        <strain evidence="10 11">CCBAU 51757</strain>
    </source>
</reference>